<dbReference type="OrthoDB" id="9776368at2"/>
<dbReference type="PANTHER" id="PTHR43434">
    <property type="entry name" value="PHOSPHOGLYCOLATE PHOSPHATASE"/>
    <property type="match status" value="1"/>
</dbReference>
<keyword evidence="1" id="KW-0378">Hydrolase</keyword>
<reference evidence="1 2" key="1">
    <citation type="submission" date="2019-04" db="EMBL/GenBank/DDBJ databases">
        <authorList>
            <person name="Jiang L."/>
        </authorList>
    </citation>
    <scope>NUCLEOTIDE SEQUENCE [LARGE SCALE GENOMIC DNA]</scope>
    <source>
        <strain evidence="1 2">YIM 131861</strain>
    </source>
</reference>
<dbReference type="PANTHER" id="PTHR43434:SF20">
    <property type="entry name" value="5'-NUCLEOTIDASE"/>
    <property type="match status" value="1"/>
</dbReference>
<dbReference type="SUPFAM" id="SSF56784">
    <property type="entry name" value="HAD-like"/>
    <property type="match status" value="1"/>
</dbReference>
<dbReference type="GO" id="GO:0005829">
    <property type="term" value="C:cytosol"/>
    <property type="evidence" value="ECO:0007669"/>
    <property type="project" value="TreeGrafter"/>
</dbReference>
<organism evidence="1 2">
    <name type="scientific">Orlajensenia flava</name>
    <dbReference type="NCBI Taxonomy" id="2565934"/>
    <lineage>
        <taxon>Bacteria</taxon>
        <taxon>Bacillati</taxon>
        <taxon>Actinomycetota</taxon>
        <taxon>Actinomycetes</taxon>
        <taxon>Micrococcales</taxon>
        <taxon>Microbacteriaceae</taxon>
        <taxon>Orlajensenia</taxon>
    </lineage>
</organism>
<dbReference type="AlphaFoldDB" id="A0A4S4FQX9"/>
<dbReference type="EMBL" id="SSSN01000009">
    <property type="protein sequence ID" value="THG32698.1"/>
    <property type="molecule type" value="Genomic_DNA"/>
</dbReference>
<keyword evidence="2" id="KW-1185">Reference proteome</keyword>
<dbReference type="InterPro" id="IPR041492">
    <property type="entry name" value="HAD_2"/>
</dbReference>
<dbReference type="InterPro" id="IPR036412">
    <property type="entry name" value="HAD-like_sf"/>
</dbReference>
<dbReference type="Proteomes" id="UP000307380">
    <property type="component" value="Unassembled WGS sequence"/>
</dbReference>
<dbReference type="GO" id="GO:0016787">
    <property type="term" value="F:hydrolase activity"/>
    <property type="evidence" value="ECO:0007669"/>
    <property type="project" value="UniProtKB-KW"/>
</dbReference>
<dbReference type="Gene3D" id="1.10.150.240">
    <property type="entry name" value="Putative phosphatase, domain 2"/>
    <property type="match status" value="1"/>
</dbReference>
<dbReference type="Gene3D" id="3.40.50.1000">
    <property type="entry name" value="HAD superfamily/HAD-like"/>
    <property type="match status" value="1"/>
</dbReference>
<dbReference type="SFLD" id="SFLDG01129">
    <property type="entry name" value="C1.5:_HAD__Beta-PGM__Phosphata"/>
    <property type="match status" value="1"/>
</dbReference>
<evidence type="ECO:0000313" key="2">
    <source>
        <dbReference type="Proteomes" id="UP000307380"/>
    </source>
</evidence>
<protein>
    <submittedName>
        <fullName evidence="1">HAD family hydrolase</fullName>
    </submittedName>
</protein>
<dbReference type="InterPro" id="IPR050155">
    <property type="entry name" value="HAD-like_hydrolase_sf"/>
</dbReference>
<dbReference type="InterPro" id="IPR023198">
    <property type="entry name" value="PGP-like_dom2"/>
</dbReference>
<dbReference type="GO" id="GO:0004713">
    <property type="term" value="F:protein tyrosine kinase activity"/>
    <property type="evidence" value="ECO:0007669"/>
    <property type="project" value="TreeGrafter"/>
</dbReference>
<comment type="caution">
    <text evidence="1">The sequence shown here is derived from an EMBL/GenBank/DDBJ whole genome shotgun (WGS) entry which is preliminary data.</text>
</comment>
<evidence type="ECO:0000313" key="1">
    <source>
        <dbReference type="EMBL" id="THG32698.1"/>
    </source>
</evidence>
<proteinExistence type="predicted"/>
<dbReference type="Pfam" id="PF13419">
    <property type="entry name" value="HAD_2"/>
    <property type="match status" value="1"/>
</dbReference>
<dbReference type="InterPro" id="IPR023214">
    <property type="entry name" value="HAD_sf"/>
</dbReference>
<dbReference type="SFLD" id="SFLDS00003">
    <property type="entry name" value="Haloacid_Dehalogenase"/>
    <property type="match status" value="1"/>
</dbReference>
<accession>A0A4S4FQX9</accession>
<sequence length="224" mass="23808">MLSPPTAATRTWTAVLFDLDGTILDSARSITGALEVTFTELGLPVPTQDELMAYVGPPLLDSLKSLAGLSDADAWNALALYRSHYEKDATRTAVFPGVAGLLERLQRAGMPVALATSKPERVARTLLEHFGLTKYFTAIAGASDDESRSAKSDIVADAIEHLRHAGVDTERAVMVGDRGYDVVGAAANDIPTILVEWGYGSPVEAVEAISTAHSVDQLCKKLLG</sequence>
<gene>
    <name evidence="1" type="ORF">E6C70_12840</name>
</gene>
<name>A0A4S4FQX9_9MICO</name>